<feature type="transmembrane region" description="Helical" evidence="7">
    <location>
        <begin position="90"/>
        <end position="110"/>
    </location>
</feature>
<feature type="transmembrane region" description="Helical" evidence="7">
    <location>
        <begin position="167"/>
        <end position="192"/>
    </location>
</feature>
<reference evidence="8" key="1">
    <citation type="submission" date="2025-08" db="UniProtKB">
        <authorList>
            <consortium name="Ensembl"/>
        </authorList>
    </citation>
    <scope>IDENTIFICATION</scope>
</reference>
<dbReference type="InterPro" id="IPR029399">
    <property type="entry name" value="TMEM192"/>
</dbReference>
<evidence type="ECO:0000256" key="3">
    <source>
        <dbReference type="ARBA" id="ARBA00014635"/>
    </source>
</evidence>
<keyword evidence="5 7" id="KW-1133">Transmembrane helix</keyword>
<evidence type="ECO:0000256" key="1">
    <source>
        <dbReference type="ARBA" id="ARBA00004141"/>
    </source>
</evidence>
<dbReference type="Proteomes" id="UP000694414">
    <property type="component" value="Unplaced"/>
</dbReference>
<evidence type="ECO:0000313" key="8">
    <source>
        <dbReference type="Ensembl" id="ENSPSMP00000005838.1"/>
    </source>
</evidence>
<proteinExistence type="inferred from homology"/>
<dbReference type="Pfam" id="PF14802">
    <property type="entry name" value="TMEM192"/>
    <property type="match status" value="1"/>
</dbReference>
<organism evidence="8 9">
    <name type="scientific">Prolemur simus</name>
    <name type="common">Greater bamboo lemur</name>
    <name type="synonym">Hapalemur simus</name>
    <dbReference type="NCBI Taxonomy" id="1328070"/>
    <lineage>
        <taxon>Eukaryota</taxon>
        <taxon>Metazoa</taxon>
        <taxon>Chordata</taxon>
        <taxon>Craniata</taxon>
        <taxon>Vertebrata</taxon>
        <taxon>Euteleostomi</taxon>
        <taxon>Mammalia</taxon>
        <taxon>Eutheria</taxon>
        <taxon>Euarchontoglires</taxon>
        <taxon>Primates</taxon>
        <taxon>Strepsirrhini</taxon>
        <taxon>Lemuriformes</taxon>
        <taxon>Lemuridae</taxon>
        <taxon>Prolemur</taxon>
    </lineage>
</organism>
<sequence length="271" mass="30597">MAAGPRTEEGSLDITQSVEDDPLLEAPLLPHHSLQAHCRPSFHPLPTVVIANLLLLIHVVFVILAFLTGVLCSYPNPNEDKCPGNYTNPLKVQTVIILGKVILWLLHVLLERYIQYHHSKVRNRGYGLIYRSTRHLKRLPLMTHSTGNTMLLLVLCLQHSFPGPSRVYLDLILAILALELICSLICLLIYTVKIRKFNKAKPQPDILEEEKICAYPSNITSETGFRTLSRLEEIVEKQGDMIVYLKRHNALLSKRLLALTSSDRGCQPSKT</sequence>
<keyword evidence="4 7" id="KW-0812">Transmembrane</keyword>
<dbReference type="Ensembl" id="ENSPSMT00000006936.1">
    <property type="protein sequence ID" value="ENSPSMP00000005838.1"/>
    <property type="gene ID" value="ENSPSMG00000004432.1"/>
</dbReference>
<evidence type="ECO:0000256" key="4">
    <source>
        <dbReference type="ARBA" id="ARBA00022692"/>
    </source>
</evidence>
<comment type="similarity">
    <text evidence="2">Belongs to the TMEM192 family.</text>
</comment>
<dbReference type="PANTHER" id="PTHR31592">
    <property type="entry name" value="TRANSMEMBRANE PROTEIN 192"/>
    <property type="match status" value="1"/>
</dbReference>
<accession>A0A8C9DFI0</accession>
<feature type="transmembrane region" description="Helical" evidence="7">
    <location>
        <begin position="49"/>
        <end position="70"/>
    </location>
</feature>
<dbReference type="GO" id="GO:0005770">
    <property type="term" value="C:late endosome"/>
    <property type="evidence" value="ECO:0007669"/>
    <property type="project" value="TreeGrafter"/>
</dbReference>
<dbReference type="GeneTree" id="ENSGT00390000013749"/>
<evidence type="ECO:0000256" key="5">
    <source>
        <dbReference type="ARBA" id="ARBA00022989"/>
    </source>
</evidence>
<name>A0A8C9DFI0_PROSS</name>
<dbReference type="PANTHER" id="PTHR31592:SF1">
    <property type="entry name" value="TRANSMEMBRANE PROTEIN 192"/>
    <property type="match status" value="1"/>
</dbReference>
<evidence type="ECO:0000256" key="2">
    <source>
        <dbReference type="ARBA" id="ARBA00006314"/>
    </source>
</evidence>
<evidence type="ECO:0000256" key="7">
    <source>
        <dbReference type="SAM" id="Phobius"/>
    </source>
</evidence>
<dbReference type="GO" id="GO:0005765">
    <property type="term" value="C:lysosomal membrane"/>
    <property type="evidence" value="ECO:0007669"/>
    <property type="project" value="TreeGrafter"/>
</dbReference>
<keyword evidence="9" id="KW-1185">Reference proteome</keyword>
<keyword evidence="6 7" id="KW-0472">Membrane</keyword>
<protein>
    <recommendedName>
        <fullName evidence="3">Transmembrane protein 192</fullName>
    </recommendedName>
</protein>
<dbReference type="AlphaFoldDB" id="A0A8C9DFI0"/>
<comment type="subcellular location">
    <subcellularLocation>
        <location evidence="1">Membrane</location>
        <topology evidence="1">Multi-pass membrane protein</topology>
    </subcellularLocation>
</comment>
<evidence type="ECO:0000256" key="6">
    <source>
        <dbReference type="ARBA" id="ARBA00023136"/>
    </source>
</evidence>
<evidence type="ECO:0000313" key="9">
    <source>
        <dbReference type="Proteomes" id="UP000694414"/>
    </source>
</evidence>
<feature type="transmembrane region" description="Helical" evidence="7">
    <location>
        <begin position="141"/>
        <end position="161"/>
    </location>
</feature>
<reference evidence="8" key="2">
    <citation type="submission" date="2025-09" db="UniProtKB">
        <authorList>
            <consortium name="Ensembl"/>
        </authorList>
    </citation>
    <scope>IDENTIFICATION</scope>
</reference>